<reference evidence="1" key="1">
    <citation type="submission" date="2021-01" db="EMBL/GenBank/DDBJ databases">
        <title>Whole genome shotgun sequence of Planotetraspora silvatica NBRC 100141.</title>
        <authorList>
            <person name="Komaki H."/>
            <person name="Tamura T."/>
        </authorList>
    </citation>
    <scope>NUCLEOTIDE SEQUENCE</scope>
    <source>
        <strain evidence="1">NBRC 100141</strain>
    </source>
</reference>
<evidence type="ECO:0000313" key="1">
    <source>
        <dbReference type="EMBL" id="GII48683.1"/>
    </source>
</evidence>
<comment type="caution">
    <text evidence="1">The sequence shown here is derived from an EMBL/GenBank/DDBJ whole genome shotgun (WGS) entry which is preliminary data.</text>
</comment>
<sequence length="174" mass="19669">MIIWLNGTFGAGKTSTAKELVSLIPEAHYFDPEQVGFMLRHISGLPKVEDFQHWRPWRGLVVETASHVLEYVGGVLVMPQSVLVEQYWEEIRTGLRDAGIPLHHFVLHADEGTLTQRIESDAVEIGARQWRLDHLPKYRESFTWLSREGEVIDTAAVSPSEVAKDIAAAIERTI</sequence>
<keyword evidence="2" id="KW-1185">Reference proteome</keyword>
<organism evidence="1 2">
    <name type="scientific">Planotetraspora silvatica</name>
    <dbReference type="NCBI Taxonomy" id="234614"/>
    <lineage>
        <taxon>Bacteria</taxon>
        <taxon>Bacillati</taxon>
        <taxon>Actinomycetota</taxon>
        <taxon>Actinomycetes</taxon>
        <taxon>Streptosporangiales</taxon>
        <taxon>Streptosporangiaceae</taxon>
        <taxon>Planotetraspora</taxon>
    </lineage>
</organism>
<dbReference type="Gene3D" id="3.40.50.300">
    <property type="entry name" value="P-loop containing nucleotide triphosphate hydrolases"/>
    <property type="match status" value="1"/>
</dbReference>
<dbReference type="GO" id="GO:0005524">
    <property type="term" value="F:ATP binding"/>
    <property type="evidence" value="ECO:0007669"/>
    <property type="project" value="UniProtKB-KW"/>
</dbReference>
<keyword evidence="1" id="KW-0067">ATP-binding</keyword>
<dbReference type="RefSeq" id="WP_203978119.1">
    <property type="nucleotide sequence ID" value="NZ_BAAAKY010000026.1"/>
</dbReference>
<dbReference type="AlphaFoldDB" id="A0A8J3UNZ6"/>
<dbReference type="InterPro" id="IPR027417">
    <property type="entry name" value="P-loop_NTPase"/>
</dbReference>
<name>A0A8J3UNZ6_9ACTN</name>
<protein>
    <submittedName>
        <fullName evidence="1">ATP-binding protein</fullName>
    </submittedName>
</protein>
<dbReference type="Proteomes" id="UP000644610">
    <property type="component" value="Unassembled WGS sequence"/>
</dbReference>
<keyword evidence="1" id="KW-0547">Nucleotide-binding</keyword>
<evidence type="ECO:0000313" key="2">
    <source>
        <dbReference type="Proteomes" id="UP000644610"/>
    </source>
</evidence>
<dbReference type="SUPFAM" id="SSF52540">
    <property type="entry name" value="P-loop containing nucleoside triphosphate hydrolases"/>
    <property type="match status" value="1"/>
</dbReference>
<gene>
    <name evidence="1" type="ORF">Psi02_51070</name>
</gene>
<dbReference type="EMBL" id="BOOQ01000032">
    <property type="protein sequence ID" value="GII48683.1"/>
    <property type="molecule type" value="Genomic_DNA"/>
</dbReference>
<proteinExistence type="predicted"/>
<accession>A0A8J3UNZ6</accession>